<dbReference type="AlphaFoldDB" id="A0A9W7L9E0"/>
<gene>
    <name evidence="2" type="ORF">TrCOL_g7420</name>
</gene>
<comment type="caution">
    <text evidence="2">The sequence shown here is derived from an EMBL/GenBank/DDBJ whole genome shotgun (WGS) entry which is preliminary data.</text>
</comment>
<proteinExistence type="predicted"/>
<dbReference type="Proteomes" id="UP001165065">
    <property type="component" value="Unassembled WGS sequence"/>
</dbReference>
<reference evidence="3" key="1">
    <citation type="journal article" date="2023" name="Commun. Biol.">
        <title>Genome analysis of Parmales, the sister group of diatoms, reveals the evolutionary specialization of diatoms from phago-mixotrophs to photoautotrophs.</title>
        <authorList>
            <person name="Ban H."/>
            <person name="Sato S."/>
            <person name="Yoshikawa S."/>
            <person name="Yamada K."/>
            <person name="Nakamura Y."/>
            <person name="Ichinomiya M."/>
            <person name="Sato N."/>
            <person name="Blanc-Mathieu R."/>
            <person name="Endo H."/>
            <person name="Kuwata A."/>
            <person name="Ogata H."/>
        </authorList>
    </citation>
    <scope>NUCLEOTIDE SEQUENCE [LARGE SCALE GENOMIC DNA]</scope>
</reference>
<dbReference type="InterPro" id="IPR015915">
    <property type="entry name" value="Kelch-typ_b-propeller"/>
</dbReference>
<accession>A0A9W7L9E0</accession>
<dbReference type="SUPFAM" id="SSF117281">
    <property type="entry name" value="Kelch motif"/>
    <property type="match status" value="1"/>
</dbReference>
<protein>
    <submittedName>
        <fullName evidence="2">Uncharacterized protein</fullName>
    </submittedName>
</protein>
<evidence type="ECO:0000313" key="3">
    <source>
        <dbReference type="Proteomes" id="UP001165065"/>
    </source>
</evidence>
<evidence type="ECO:0000256" key="1">
    <source>
        <dbReference type="SAM" id="MobiDB-lite"/>
    </source>
</evidence>
<feature type="region of interest" description="Disordered" evidence="1">
    <location>
        <begin position="24"/>
        <end position="47"/>
    </location>
</feature>
<dbReference type="PANTHER" id="PTHR23244">
    <property type="entry name" value="KELCH REPEAT DOMAIN"/>
    <property type="match status" value="1"/>
</dbReference>
<organism evidence="2 3">
    <name type="scientific">Triparma columacea</name>
    <dbReference type="NCBI Taxonomy" id="722753"/>
    <lineage>
        <taxon>Eukaryota</taxon>
        <taxon>Sar</taxon>
        <taxon>Stramenopiles</taxon>
        <taxon>Ochrophyta</taxon>
        <taxon>Bolidophyceae</taxon>
        <taxon>Parmales</taxon>
        <taxon>Triparmaceae</taxon>
        <taxon>Triparma</taxon>
    </lineage>
</organism>
<name>A0A9W7L9E0_9STRA</name>
<dbReference type="Gene3D" id="2.120.10.80">
    <property type="entry name" value="Kelch-type beta propeller"/>
    <property type="match status" value="1"/>
</dbReference>
<evidence type="ECO:0000313" key="2">
    <source>
        <dbReference type="EMBL" id="GMI41517.1"/>
    </source>
</evidence>
<sequence length="738" mass="79778">MQAQAYGRMSSRTMPAWLLEGRALSGGRDEPCQEGGTSPVRREGHSASKLGDGTIVVFGGKTLQSGDTMGTGKNLFLGDMWELSRGRVRDEVLTYTGGSNPYGPGLPYALQEGNEEYFAGNASFMSNLLGSSSESEGELCVEDISVEISITHACSKSLTLGLFGLGPYTGDRNFSPENRVARVGLFGLHPAGIGCEKSVNLINTVFDDSGLEGVPRQLCRKVASDPELHPAFVEVFLGPSDLWRGRSTGYMGAGETSEVGSLVGGIARRWVEGMVEGGEGEEDVKRFVERNAYFIAHEEEGAWKRMICKELAKRKMHGAVEAIVGAFPMKENALGVLVREGAGIMGDAELMRMVADEVEEGEVMEGLWVKEFVEFRGEDGEGFLGELAAARMGTEGKGFLEMALEVYDSEVDGIGGTLDELKIHFKVKPCIEKFTWTEISSRECRQSNSSGGSGSGLVYEGCGGSNSAIRGGSLSSSTGPTPRFRHSALAIENVLYVIGGEGGGQLTDIWRCDKSSDNWLELNADVQTTSWYGRQLALTPYGLLGFGGKVRDAEWGYEGRVWHYNLGTGLWNILGKTEHELGGSVGVKAMGWQATGLNRNIPYSEVEEDAPQPHRLSSIVGLGFDRVMVWEGGNKRVLLGASAELMVVLFGGDVGLSRAKYNNNLSVLRLRCEVRNDERYEEEREQLCGFRLEAGGTADNFWTASCGSGGCGGSVCEVREILSRAWCMGEHQTIGNLL</sequence>
<dbReference type="EMBL" id="BRYA01001304">
    <property type="protein sequence ID" value="GMI41517.1"/>
    <property type="molecule type" value="Genomic_DNA"/>
</dbReference>
<keyword evidence="3" id="KW-1185">Reference proteome</keyword>